<dbReference type="Proteomes" id="UP000005289">
    <property type="component" value="Chromosome"/>
</dbReference>
<dbReference type="GO" id="GO:0006974">
    <property type="term" value="P:DNA damage response"/>
    <property type="evidence" value="ECO:0007669"/>
    <property type="project" value="TreeGrafter"/>
</dbReference>
<reference evidence="2 3" key="1">
    <citation type="submission" date="2013-12" db="EMBL/GenBank/DDBJ databases">
        <authorList>
            <consortium name="DOE Joint Genome Institute"/>
            <person name="Muyzer G."/>
            <person name="Huntemann M."/>
            <person name="Han J."/>
            <person name="Chen A."/>
            <person name="Kyrpides N."/>
            <person name="Mavromatis K."/>
            <person name="Markowitz V."/>
            <person name="Palaniappan K."/>
            <person name="Ivanova N."/>
            <person name="Schaumberg A."/>
            <person name="Pati A."/>
            <person name="Liolios K."/>
            <person name="Nordberg H.P."/>
            <person name="Cantor M.N."/>
            <person name="Hua S.X."/>
            <person name="Woyke T."/>
        </authorList>
    </citation>
    <scope>NUCLEOTIDE SEQUENCE [LARGE SCALE GENOMIC DNA]</scope>
    <source>
        <strain evidence="2 3">ARh 1</strain>
    </source>
</reference>
<accession>W0DS79</accession>
<evidence type="ECO:0000313" key="3">
    <source>
        <dbReference type="Proteomes" id="UP000005289"/>
    </source>
</evidence>
<dbReference type="Pfam" id="PF04402">
    <property type="entry name" value="SIMPL"/>
    <property type="match status" value="1"/>
</dbReference>
<dbReference type="OrthoDB" id="5782817at2"/>
<dbReference type="InterPro" id="IPR007497">
    <property type="entry name" value="SIMPL/DUF541"/>
</dbReference>
<name>W0DS79_9GAMM</name>
<evidence type="ECO:0000256" key="1">
    <source>
        <dbReference type="SAM" id="SignalP"/>
    </source>
</evidence>
<keyword evidence="1" id="KW-0732">Signal</keyword>
<sequence length="242" mass="26678">MSRILLPLTLLATLLALPLTAPADDGSTLLNVTAQAQGDFDNDRMTVQLRVERRAAEVSDAVAEVNRRMRAALDRLEREPEIDTRTLRYSTSPIYDRDRSRTEPVAWQVEQVLELKGGDFERIAGLAGELQQHGLTIAQIHFSLSPEKRAQHHRELLLEAIGRWQRIAQDMGAAIGASHIVPKALTLHDDGLPGPRPMLAMRAQDTVEATPALEAGQSTLQVTVSGEARAYGAATLRTLERR</sequence>
<dbReference type="InterPro" id="IPR052022">
    <property type="entry name" value="26kDa_periplasmic_antigen"/>
</dbReference>
<keyword evidence="3" id="KW-1185">Reference proteome</keyword>
<feature type="signal peptide" evidence="1">
    <location>
        <begin position="1"/>
        <end position="23"/>
    </location>
</feature>
<dbReference type="Gene3D" id="3.30.70.2970">
    <property type="entry name" value="Protein of unknown function (DUF541), domain 2"/>
    <property type="match status" value="1"/>
</dbReference>
<gene>
    <name evidence="2" type="ORF">THITH_10015</name>
</gene>
<dbReference type="KEGG" id="tti:THITH_10015"/>
<dbReference type="HOGENOM" id="CLU_086898_2_0_6"/>
<feature type="chain" id="PRO_5004787864" description="SIMPL domain-containing protein" evidence="1">
    <location>
        <begin position="24"/>
        <end position="242"/>
    </location>
</feature>
<dbReference type="PANTHER" id="PTHR34387">
    <property type="entry name" value="SLR1258 PROTEIN"/>
    <property type="match status" value="1"/>
</dbReference>
<proteinExistence type="predicted"/>
<dbReference type="PANTHER" id="PTHR34387:SF1">
    <property type="entry name" value="PERIPLASMIC IMMUNOGENIC PROTEIN"/>
    <property type="match status" value="1"/>
</dbReference>
<evidence type="ECO:0000313" key="2">
    <source>
        <dbReference type="EMBL" id="AHF00128.1"/>
    </source>
</evidence>
<dbReference type="EMBL" id="CP007029">
    <property type="protein sequence ID" value="AHF00128.1"/>
    <property type="molecule type" value="Genomic_DNA"/>
</dbReference>
<dbReference type="AlphaFoldDB" id="W0DS79"/>
<organism evidence="2 3">
    <name type="scientific">Thioalkalivibrio paradoxus ARh 1</name>
    <dbReference type="NCBI Taxonomy" id="713585"/>
    <lineage>
        <taxon>Bacteria</taxon>
        <taxon>Pseudomonadati</taxon>
        <taxon>Pseudomonadota</taxon>
        <taxon>Gammaproteobacteria</taxon>
        <taxon>Chromatiales</taxon>
        <taxon>Ectothiorhodospiraceae</taxon>
        <taxon>Thioalkalivibrio</taxon>
    </lineage>
</organism>
<protein>
    <recommendedName>
        <fullName evidence="4">SIMPL domain-containing protein</fullName>
    </recommendedName>
</protein>
<dbReference type="STRING" id="713585.THITH_10015"/>
<dbReference type="RefSeq" id="WP_006748308.1">
    <property type="nucleotide sequence ID" value="NZ_CP007029.1"/>
</dbReference>
<evidence type="ECO:0008006" key="4">
    <source>
        <dbReference type="Google" id="ProtNLM"/>
    </source>
</evidence>
<dbReference type="Gene3D" id="3.30.110.170">
    <property type="entry name" value="Protein of unknown function (DUF541), domain 1"/>
    <property type="match status" value="1"/>
</dbReference>